<name>A0A1L9S3Y6_ASPWE</name>
<sequence length="189" mass="22219">MRMMEQMIFSRIDQTPRSRSESLFVNRDEETVFRERRESTERRQELQFNERANDIQHEHTAPGPLSVSSLFVGQNKGEEAMAPTSIQYDNTEELKTPKELWDEWHAHEMRIKEIQRAHDLQKLRNRPPQVVDQNQEERTDSAAPVTLPGPGQQKKQPQKGNTLNEEERARYDVSDIYLEGEESENVCLR</sequence>
<dbReference type="RefSeq" id="XP_040695530.1">
    <property type="nucleotide sequence ID" value="XM_040833193.1"/>
</dbReference>
<dbReference type="VEuPathDB" id="FungiDB:ASPWEDRAFT_288594"/>
<reference evidence="3" key="1">
    <citation type="journal article" date="2017" name="Genome Biol.">
        <title>Comparative genomics reveals high biological diversity and specific adaptations in the industrially and medically important fungal genus Aspergillus.</title>
        <authorList>
            <person name="de Vries R.P."/>
            <person name="Riley R."/>
            <person name="Wiebenga A."/>
            <person name="Aguilar-Osorio G."/>
            <person name="Amillis S."/>
            <person name="Uchima C.A."/>
            <person name="Anderluh G."/>
            <person name="Asadollahi M."/>
            <person name="Askin M."/>
            <person name="Barry K."/>
            <person name="Battaglia E."/>
            <person name="Bayram O."/>
            <person name="Benocci T."/>
            <person name="Braus-Stromeyer S.A."/>
            <person name="Caldana C."/>
            <person name="Canovas D."/>
            <person name="Cerqueira G.C."/>
            <person name="Chen F."/>
            <person name="Chen W."/>
            <person name="Choi C."/>
            <person name="Clum A."/>
            <person name="Dos Santos R.A."/>
            <person name="Damasio A.R."/>
            <person name="Diallinas G."/>
            <person name="Emri T."/>
            <person name="Fekete E."/>
            <person name="Flipphi M."/>
            <person name="Freyberg S."/>
            <person name="Gallo A."/>
            <person name="Gournas C."/>
            <person name="Habgood R."/>
            <person name="Hainaut M."/>
            <person name="Harispe M.L."/>
            <person name="Henrissat B."/>
            <person name="Hilden K.S."/>
            <person name="Hope R."/>
            <person name="Hossain A."/>
            <person name="Karabika E."/>
            <person name="Karaffa L."/>
            <person name="Karanyi Z."/>
            <person name="Krasevec N."/>
            <person name="Kuo A."/>
            <person name="Kusch H."/>
            <person name="LaButti K."/>
            <person name="Lagendijk E.L."/>
            <person name="Lapidus A."/>
            <person name="Levasseur A."/>
            <person name="Lindquist E."/>
            <person name="Lipzen A."/>
            <person name="Logrieco A.F."/>
            <person name="MacCabe A."/>
            <person name="Maekelae M.R."/>
            <person name="Malavazi I."/>
            <person name="Melin P."/>
            <person name="Meyer V."/>
            <person name="Mielnichuk N."/>
            <person name="Miskei M."/>
            <person name="Molnar A.P."/>
            <person name="Mule G."/>
            <person name="Ngan C.Y."/>
            <person name="Orejas M."/>
            <person name="Orosz E."/>
            <person name="Ouedraogo J.P."/>
            <person name="Overkamp K.M."/>
            <person name="Park H.-S."/>
            <person name="Perrone G."/>
            <person name="Piumi F."/>
            <person name="Punt P.J."/>
            <person name="Ram A.F."/>
            <person name="Ramon A."/>
            <person name="Rauscher S."/>
            <person name="Record E."/>
            <person name="Riano-Pachon D.M."/>
            <person name="Robert V."/>
            <person name="Roehrig J."/>
            <person name="Ruller R."/>
            <person name="Salamov A."/>
            <person name="Salih N.S."/>
            <person name="Samson R.A."/>
            <person name="Sandor E."/>
            <person name="Sanguinetti M."/>
            <person name="Schuetze T."/>
            <person name="Sepcic K."/>
            <person name="Shelest E."/>
            <person name="Sherlock G."/>
            <person name="Sophianopoulou V."/>
            <person name="Squina F.M."/>
            <person name="Sun H."/>
            <person name="Susca A."/>
            <person name="Todd R.B."/>
            <person name="Tsang A."/>
            <person name="Unkles S.E."/>
            <person name="van de Wiele N."/>
            <person name="van Rossen-Uffink D."/>
            <person name="Oliveira J.V."/>
            <person name="Vesth T.C."/>
            <person name="Visser J."/>
            <person name="Yu J.-H."/>
            <person name="Zhou M."/>
            <person name="Andersen M.R."/>
            <person name="Archer D.B."/>
            <person name="Baker S.E."/>
            <person name="Benoit I."/>
            <person name="Brakhage A.A."/>
            <person name="Braus G.H."/>
            <person name="Fischer R."/>
            <person name="Frisvad J.C."/>
            <person name="Goldman G.H."/>
            <person name="Houbraken J."/>
            <person name="Oakley B."/>
            <person name="Pocsi I."/>
            <person name="Scazzocchio C."/>
            <person name="Seiboth B."/>
            <person name="vanKuyk P.A."/>
            <person name="Wortman J."/>
            <person name="Dyer P.S."/>
            <person name="Grigoriev I.V."/>
        </authorList>
    </citation>
    <scope>NUCLEOTIDE SEQUENCE [LARGE SCALE GENOMIC DNA]</scope>
    <source>
        <strain evidence="3">DTO 134E9</strain>
    </source>
</reference>
<keyword evidence="3" id="KW-1185">Reference proteome</keyword>
<evidence type="ECO:0000313" key="3">
    <source>
        <dbReference type="Proteomes" id="UP000184383"/>
    </source>
</evidence>
<dbReference type="Proteomes" id="UP000184383">
    <property type="component" value="Unassembled WGS sequence"/>
</dbReference>
<organism evidence="2 3">
    <name type="scientific">Aspergillus wentii DTO 134E9</name>
    <dbReference type="NCBI Taxonomy" id="1073089"/>
    <lineage>
        <taxon>Eukaryota</taxon>
        <taxon>Fungi</taxon>
        <taxon>Dikarya</taxon>
        <taxon>Ascomycota</taxon>
        <taxon>Pezizomycotina</taxon>
        <taxon>Eurotiomycetes</taxon>
        <taxon>Eurotiomycetidae</taxon>
        <taxon>Eurotiales</taxon>
        <taxon>Aspergillaceae</taxon>
        <taxon>Aspergillus</taxon>
        <taxon>Aspergillus subgen. Cremei</taxon>
    </lineage>
</organism>
<feature type="region of interest" description="Disordered" evidence="1">
    <location>
        <begin position="1"/>
        <end position="21"/>
    </location>
</feature>
<dbReference type="EMBL" id="KV878209">
    <property type="protein sequence ID" value="OJJ41854.1"/>
    <property type="molecule type" value="Genomic_DNA"/>
</dbReference>
<feature type="compositionally biased region" description="Low complexity" evidence="1">
    <location>
        <begin position="148"/>
        <end position="160"/>
    </location>
</feature>
<dbReference type="GeneID" id="63749041"/>
<accession>A0A1L9S3Y6</accession>
<feature type="region of interest" description="Disordered" evidence="1">
    <location>
        <begin position="119"/>
        <end position="176"/>
    </location>
</feature>
<evidence type="ECO:0000256" key="1">
    <source>
        <dbReference type="SAM" id="MobiDB-lite"/>
    </source>
</evidence>
<evidence type="ECO:0000313" key="2">
    <source>
        <dbReference type="EMBL" id="OJJ41854.1"/>
    </source>
</evidence>
<proteinExistence type="predicted"/>
<gene>
    <name evidence="2" type="ORF">ASPWEDRAFT_288594</name>
</gene>
<dbReference type="AlphaFoldDB" id="A0A1L9S3Y6"/>
<protein>
    <submittedName>
        <fullName evidence="2">Uncharacterized protein</fullName>
    </submittedName>
</protein>